<comment type="caution">
    <text evidence="2">The sequence shown here is derived from an EMBL/GenBank/DDBJ whole genome shotgun (WGS) entry which is preliminary data.</text>
</comment>
<sequence>MTDGVKDPGSIPGPRTTDFEAQTHDALLAMIKGANSESAAQLAQRLSKASSVITRVGEGMKAHMTRVVWQGEGGESFRDWGHKAVMATLELGGYTQNAAAVFEEVATALAHAKAAVPPRDGAAEAREESARELLHAARKDPGSGNAEVDALKMLTGAQTAQEHRRLEAADQLRKLGQTYTHSGERIQSMPLPEFPPPPGEFVPNGVEVRSQSYIAGPAGAGGGANELRTAPGATGEAALGSPGSTSEASSAPRSGSPAERLVEAPSVSTRLDSVGTLPPPTTAGPGPAPAPSPSPVRSEGFPPLLGGAPPLTAGPVGGPTQGRATASGRSLPGTGQLYGGTGRPTGGTPGIVGGRPMPPAPGRAAGGIPRGLVVGGEQQAMGRAPLGQGAAGAGGRAAASPAATGTGGRRVAGETGGVMGGRPSQPGAGVGRTAGATGAGPSRNSSTGNARPSVGAGGVPPRGRKNEHTEERDKRKRPDYLTEDEETWLSDNRRVVPPVID</sequence>
<name>A0ABP9A0F3_9ACTN</name>
<accession>A0ABP9A0F3</accession>
<dbReference type="EMBL" id="BAABJV010000002">
    <property type="protein sequence ID" value="GAA4769785.1"/>
    <property type="molecule type" value="Genomic_DNA"/>
</dbReference>
<protein>
    <recommendedName>
        <fullName evidence="4">Translation initiation factor IF-2</fullName>
    </recommendedName>
</protein>
<feature type="region of interest" description="Disordered" evidence="1">
    <location>
        <begin position="185"/>
        <end position="204"/>
    </location>
</feature>
<feature type="compositionally biased region" description="Polar residues" evidence="1">
    <location>
        <begin position="242"/>
        <end position="253"/>
    </location>
</feature>
<dbReference type="Proteomes" id="UP001501147">
    <property type="component" value="Unassembled WGS sequence"/>
</dbReference>
<evidence type="ECO:0000256" key="1">
    <source>
        <dbReference type="SAM" id="MobiDB-lite"/>
    </source>
</evidence>
<feature type="compositionally biased region" description="Basic and acidic residues" evidence="1">
    <location>
        <begin position="464"/>
        <end position="480"/>
    </location>
</feature>
<feature type="region of interest" description="Disordered" evidence="1">
    <location>
        <begin position="383"/>
        <end position="501"/>
    </location>
</feature>
<feature type="compositionally biased region" description="Low complexity" evidence="1">
    <location>
        <begin position="431"/>
        <end position="440"/>
    </location>
</feature>
<dbReference type="RefSeq" id="WP_345611266.1">
    <property type="nucleotide sequence ID" value="NZ_BAABJV010000002.1"/>
</dbReference>
<organism evidence="2 3">
    <name type="scientific">Streptomyces sanyensis</name>
    <dbReference type="NCBI Taxonomy" id="568869"/>
    <lineage>
        <taxon>Bacteria</taxon>
        <taxon>Bacillati</taxon>
        <taxon>Actinomycetota</taxon>
        <taxon>Actinomycetes</taxon>
        <taxon>Kitasatosporales</taxon>
        <taxon>Streptomycetaceae</taxon>
        <taxon>Streptomyces</taxon>
    </lineage>
</organism>
<keyword evidence="3" id="KW-1185">Reference proteome</keyword>
<evidence type="ECO:0000313" key="3">
    <source>
        <dbReference type="Proteomes" id="UP001501147"/>
    </source>
</evidence>
<feature type="compositionally biased region" description="Gly residues" evidence="1">
    <location>
        <begin position="336"/>
        <end position="353"/>
    </location>
</feature>
<feature type="compositionally biased region" description="Low complexity" evidence="1">
    <location>
        <begin position="300"/>
        <end position="314"/>
    </location>
</feature>
<evidence type="ECO:0008006" key="4">
    <source>
        <dbReference type="Google" id="ProtNLM"/>
    </source>
</evidence>
<gene>
    <name evidence="2" type="ORF">GCM10023329_15950</name>
</gene>
<feature type="compositionally biased region" description="Pro residues" evidence="1">
    <location>
        <begin position="277"/>
        <end position="294"/>
    </location>
</feature>
<evidence type="ECO:0000313" key="2">
    <source>
        <dbReference type="EMBL" id="GAA4769785.1"/>
    </source>
</evidence>
<feature type="region of interest" description="Disordered" evidence="1">
    <location>
        <begin position="217"/>
        <end position="370"/>
    </location>
</feature>
<proteinExistence type="predicted"/>
<reference evidence="3" key="1">
    <citation type="journal article" date="2019" name="Int. J. Syst. Evol. Microbiol.">
        <title>The Global Catalogue of Microorganisms (GCM) 10K type strain sequencing project: providing services to taxonomists for standard genome sequencing and annotation.</title>
        <authorList>
            <consortium name="The Broad Institute Genomics Platform"/>
            <consortium name="The Broad Institute Genome Sequencing Center for Infectious Disease"/>
            <person name="Wu L."/>
            <person name="Ma J."/>
        </authorList>
    </citation>
    <scope>NUCLEOTIDE SEQUENCE [LARGE SCALE GENOMIC DNA]</scope>
    <source>
        <strain evidence="3">JCM 18324</strain>
    </source>
</reference>
<feature type="compositionally biased region" description="Gly residues" evidence="1">
    <location>
        <begin position="405"/>
        <end position="420"/>
    </location>
</feature>